<organism evidence="1 2">
    <name type="scientific">Mycena rosella</name>
    <name type="common">Pink bonnet</name>
    <name type="synonym">Agaricus rosellus</name>
    <dbReference type="NCBI Taxonomy" id="1033263"/>
    <lineage>
        <taxon>Eukaryota</taxon>
        <taxon>Fungi</taxon>
        <taxon>Dikarya</taxon>
        <taxon>Basidiomycota</taxon>
        <taxon>Agaricomycotina</taxon>
        <taxon>Agaricomycetes</taxon>
        <taxon>Agaricomycetidae</taxon>
        <taxon>Agaricales</taxon>
        <taxon>Marasmiineae</taxon>
        <taxon>Mycenaceae</taxon>
        <taxon>Mycena</taxon>
    </lineage>
</organism>
<evidence type="ECO:0000313" key="2">
    <source>
        <dbReference type="Proteomes" id="UP001221757"/>
    </source>
</evidence>
<sequence length="69" mass="7334">MLPLLCRCPAAQPPTPTIVLGLRAPHIRSIHPAPTHPPASVHNEPPHVCAALCITGDTHNVRCPSLIPQ</sequence>
<name>A0AAD7M9H2_MYCRO</name>
<dbReference type="Proteomes" id="UP001221757">
    <property type="component" value="Unassembled WGS sequence"/>
</dbReference>
<dbReference type="AlphaFoldDB" id="A0AAD7M9H2"/>
<reference evidence="1" key="1">
    <citation type="submission" date="2023-03" db="EMBL/GenBank/DDBJ databases">
        <title>Massive genome expansion in bonnet fungi (Mycena s.s.) driven by repeated elements and novel gene families across ecological guilds.</title>
        <authorList>
            <consortium name="Lawrence Berkeley National Laboratory"/>
            <person name="Harder C.B."/>
            <person name="Miyauchi S."/>
            <person name="Viragh M."/>
            <person name="Kuo A."/>
            <person name="Thoen E."/>
            <person name="Andreopoulos B."/>
            <person name="Lu D."/>
            <person name="Skrede I."/>
            <person name="Drula E."/>
            <person name="Henrissat B."/>
            <person name="Morin E."/>
            <person name="Kohler A."/>
            <person name="Barry K."/>
            <person name="LaButti K."/>
            <person name="Morin E."/>
            <person name="Salamov A."/>
            <person name="Lipzen A."/>
            <person name="Mereny Z."/>
            <person name="Hegedus B."/>
            <person name="Baldrian P."/>
            <person name="Stursova M."/>
            <person name="Weitz H."/>
            <person name="Taylor A."/>
            <person name="Grigoriev I.V."/>
            <person name="Nagy L.G."/>
            <person name="Martin F."/>
            <person name="Kauserud H."/>
        </authorList>
    </citation>
    <scope>NUCLEOTIDE SEQUENCE</scope>
    <source>
        <strain evidence="1">CBHHK067</strain>
    </source>
</reference>
<protein>
    <submittedName>
        <fullName evidence="1">Uncharacterized protein</fullName>
    </submittedName>
</protein>
<gene>
    <name evidence="1" type="ORF">B0H17DRAFT_1192462</name>
</gene>
<evidence type="ECO:0000313" key="1">
    <source>
        <dbReference type="EMBL" id="KAJ7706903.1"/>
    </source>
</evidence>
<dbReference type="EMBL" id="JARKIE010000006">
    <property type="protein sequence ID" value="KAJ7706903.1"/>
    <property type="molecule type" value="Genomic_DNA"/>
</dbReference>
<accession>A0AAD7M9H2</accession>
<proteinExistence type="predicted"/>
<keyword evidence="2" id="KW-1185">Reference proteome</keyword>
<comment type="caution">
    <text evidence="1">The sequence shown here is derived from an EMBL/GenBank/DDBJ whole genome shotgun (WGS) entry which is preliminary data.</text>
</comment>